<comment type="caution">
    <text evidence="1">The sequence shown here is derived from an EMBL/GenBank/DDBJ whole genome shotgun (WGS) entry which is preliminary data.</text>
</comment>
<sequence length="146" mass="17604">MELNELYDQLIAEGCVRFCIEGVGGQRYDDMERLEMKAGQWQVNYYERGRVVETLFSSPDKQEAIRFYYDYVMKIQHWHLVVFTRSSAVFNWYKDILESLNIHTVQNNIEEKDDHKYRLFVINKDIFKAKEALDEIPYFDEDLKQP</sequence>
<accession>A0A0N0ZUU2</accession>
<dbReference type="PATRIC" id="fig|253.9.peg.4492"/>
<gene>
    <name evidence="1" type="ORF">AOB46_13115</name>
</gene>
<dbReference type="Proteomes" id="UP000037953">
    <property type="component" value="Unassembled WGS sequence"/>
</dbReference>
<organism evidence="1 2">
    <name type="scientific">Chryseobacterium indologenes</name>
    <name type="common">Flavobacterium indologenes</name>
    <dbReference type="NCBI Taxonomy" id="253"/>
    <lineage>
        <taxon>Bacteria</taxon>
        <taxon>Pseudomonadati</taxon>
        <taxon>Bacteroidota</taxon>
        <taxon>Flavobacteriia</taxon>
        <taxon>Flavobacteriales</taxon>
        <taxon>Weeksellaceae</taxon>
        <taxon>Chryseobacterium group</taxon>
        <taxon>Chryseobacterium</taxon>
    </lineage>
</organism>
<name>A0A0N0ZUU2_CHRID</name>
<dbReference type="RefSeq" id="WP_062700051.1">
    <property type="nucleotide sequence ID" value="NZ_LJOD01000008.1"/>
</dbReference>
<proteinExistence type="predicted"/>
<reference evidence="1 2" key="1">
    <citation type="journal article" date="2015" name="Genom Data">
        <title>Draft genome sequence of a multidrug-resistant Chryseobacterium indologenes isolate from Malaysia.</title>
        <authorList>
            <person name="Yu C.Y."/>
            <person name="Ang G.Y."/>
            <person name="Cheng H.J."/>
            <person name="Cheong Y.M."/>
            <person name="Yin W.F."/>
            <person name="Chan K.G."/>
        </authorList>
    </citation>
    <scope>NUCLEOTIDE SEQUENCE [LARGE SCALE GENOMIC DNA]</scope>
    <source>
        <strain evidence="1 2">CI_885</strain>
    </source>
</reference>
<dbReference type="OrthoDB" id="1447491at2"/>
<protein>
    <submittedName>
        <fullName evidence="1">Uncharacterized protein</fullName>
    </submittedName>
</protein>
<evidence type="ECO:0000313" key="2">
    <source>
        <dbReference type="Proteomes" id="UP000037953"/>
    </source>
</evidence>
<reference evidence="2" key="2">
    <citation type="submission" date="2015-09" db="EMBL/GenBank/DDBJ databases">
        <title>Draft genome sequence of a multidrug-resistant Chryseobacterium indologenes isolate from Malaysia.</title>
        <authorList>
            <person name="Yu C.Y."/>
            <person name="Ang G.Y."/>
            <person name="Chan K.-G."/>
        </authorList>
    </citation>
    <scope>NUCLEOTIDE SEQUENCE [LARGE SCALE GENOMIC DNA]</scope>
    <source>
        <strain evidence="2">CI_885</strain>
    </source>
</reference>
<dbReference type="EMBL" id="LJOD01000008">
    <property type="protein sequence ID" value="KPE50726.1"/>
    <property type="molecule type" value="Genomic_DNA"/>
</dbReference>
<evidence type="ECO:0000313" key="1">
    <source>
        <dbReference type="EMBL" id="KPE50726.1"/>
    </source>
</evidence>
<dbReference type="AlphaFoldDB" id="A0A0N0ZUU2"/>